<accession>A0A5S4V4Q0</accession>
<dbReference type="Gene3D" id="1.20.1270.50">
    <property type="entry name" value="Glycoside hydrolase family 38, central domain"/>
    <property type="match status" value="1"/>
</dbReference>
<dbReference type="InterPro" id="IPR054723">
    <property type="entry name" value="Ams1-like_N"/>
</dbReference>
<keyword evidence="8" id="KW-1185">Reference proteome</keyword>
<organism evidence="7 8">
    <name type="scientific">Agromyces mariniharenae</name>
    <dbReference type="NCBI Taxonomy" id="2604423"/>
    <lineage>
        <taxon>Bacteria</taxon>
        <taxon>Bacillati</taxon>
        <taxon>Actinomycetota</taxon>
        <taxon>Actinomycetes</taxon>
        <taxon>Micrococcales</taxon>
        <taxon>Microbacteriaceae</taxon>
        <taxon>Agromyces</taxon>
    </lineage>
</organism>
<evidence type="ECO:0000256" key="5">
    <source>
        <dbReference type="SAM" id="MobiDB-lite"/>
    </source>
</evidence>
<gene>
    <name evidence="7" type="ORF">FYC51_05515</name>
</gene>
<dbReference type="InterPro" id="IPR027291">
    <property type="entry name" value="Glyco_hydro_38_N_sf"/>
</dbReference>
<dbReference type="SUPFAM" id="SSF88688">
    <property type="entry name" value="Families 57/38 glycoside transferase middle domain"/>
    <property type="match status" value="1"/>
</dbReference>
<keyword evidence="4" id="KW-0326">Glycosidase</keyword>
<dbReference type="PANTHER" id="PTHR46017:SF1">
    <property type="entry name" value="ALPHA-MANNOSIDASE 2C1"/>
    <property type="match status" value="1"/>
</dbReference>
<dbReference type="InterPro" id="IPR015341">
    <property type="entry name" value="Glyco_hydro_38_cen"/>
</dbReference>
<dbReference type="InterPro" id="IPR000602">
    <property type="entry name" value="Glyco_hydro_38_N"/>
</dbReference>
<dbReference type="Pfam" id="PF22907">
    <property type="entry name" value="Ams1-like_1st"/>
    <property type="match status" value="1"/>
</dbReference>
<dbReference type="Pfam" id="PF01074">
    <property type="entry name" value="Glyco_hydro_38N"/>
    <property type="match status" value="1"/>
</dbReference>
<evidence type="ECO:0000256" key="4">
    <source>
        <dbReference type="ARBA" id="ARBA00023295"/>
    </source>
</evidence>
<dbReference type="GO" id="GO:0009313">
    <property type="term" value="P:oligosaccharide catabolic process"/>
    <property type="evidence" value="ECO:0007669"/>
    <property type="project" value="TreeGrafter"/>
</dbReference>
<dbReference type="GO" id="GO:0046872">
    <property type="term" value="F:metal ion binding"/>
    <property type="evidence" value="ECO:0007669"/>
    <property type="project" value="UniProtKB-KW"/>
</dbReference>
<dbReference type="Gene3D" id="2.70.98.30">
    <property type="entry name" value="Golgi alpha-mannosidase II, domain 4"/>
    <property type="match status" value="1"/>
</dbReference>
<dbReference type="InterPro" id="IPR037094">
    <property type="entry name" value="Glyco_hydro_38_cen_sf"/>
</dbReference>
<dbReference type="InterPro" id="IPR011330">
    <property type="entry name" value="Glyco_hydro/deAcase_b/a-brl"/>
</dbReference>
<dbReference type="Pfam" id="PF17677">
    <property type="entry name" value="Glyco_hydro38C2"/>
    <property type="match status" value="1"/>
</dbReference>
<evidence type="ECO:0000313" key="7">
    <source>
        <dbReference type="EMBL" id="TYL53158.1"/>
    </source>
</evidence>
<dbReference type="CDD" id="cd10789">
    <property type="entry name" value="GH38N_AMII_ER_cytosolic"/>
    <property type="match status" value="1"/>
</dbReference>
<evidence type="ECO:0000256" key="2">
    <source>
        <dbReference type="ARBA" id="ARBA00022723"/>
    </source>
</evidence>
<dbReference type="PANTHER" id="PTHR46017">
    <property type="entry name" value="ALPHA-MANNOSIDASE 2C1"/>
    <property type="match status" value="1"/>
</dbReference>
<dbReference type="EMBL" id="VSSB01000001">
    <property type="protein sequence ID" value="TYL53158.1"/>
    <property type="molecule type" value="Genomic_DNA"/>
</dbReference>
<keyword evidence="3" id="KW-0378">Hydrolase</keyword>
<dbReference type="InterPro" id="IPR011013">
    <property type="entry name" value="Gal_mutarotase_sf_dom"/>
</dbReference>
<feature type="domain" description="Glycoside hydrolase family 38 central" evidence="6">
    <location>
        <begin position="569"/>
        <end position="642"/>
    </location>
</feature>
<name>A0A5S4V4Q0_9MICO</name>
<dbReference type="InterPro" id="IPR028995">
    <property type="entry name" value="Glyco_hydro_57/38_cen_sf"/>
</dbReference>
<dbReference type="SMART" id="SM00872">
    <property type="entry name" value="Alpha-mann_mid"/>
    <property type="match status" value="1"/>
</dbReference>
<dbReference type="FunFam" id="1.20.1270.50:FF:000004">
    <property type="entry name" value="alpha-mannosidase 2C1 isoform X1"/>
    <property type="match status" value="1"/>
</dbReference>
<comment type="caution">
    <text evidence="7">The sequence shown here is derived from an EMBL/GenBank/DDBJ whole genome shotgun (WGS) entry which is preliminary data.</text>
</comment>
<dbReference type="GO" id="GO:0030246">
    <property type="term" value="F:carbohydrate binding"/>
    <property type="evidence" value="ECO:0007669"/>
    <property type="project" value="InterPro"/>
</dbReference>
<reference evidence="7 8" key="1">
    <citation type="submission" date="2019-08" db="EMBL/GenBank/DDBJ databases">
        <authorList>
            <person name="Hu J."/>
        </authorList>
    </citation>
    <scope>NUCLEOTIDE SEQUENCE [LARGE SCALE GENOMIC DNA]</scope>
    <source>
        <strain evidence="7 8">NEAU-184</strain>
    </source>
</reference>
<evidence type="ECO:0000313" key="8">
    <source>
        <dbReference type="Proteomes" id="UP000325243"/>
    </source>
</evidence>
<proteinExistence type="inferred from homology"/>
<dbReference type="Gene3D" id="3.20.110.10">
    <property type="entry name" value="Glycoside hydrolase 38, N terminal domain"/>
    <property type="match status" value="1"/>
</dbReference>
<dbReference type="SUPFAM" id="SSF88713">
    <property type="entry name" value="Glycoside hydrolase/deacetylase"/>
    <property type="match status" value="1"/>
</dbReference>
<dbReference type="InterPro" id="IPR041147">
    <property type="entry name" value="GH38_C"/>
</dbReference>
<dbReference type="Gene3D" id="2.60.40.2220">
    <property type="match status" value="1"/>
</dbReference>
<keyword evidence="2" id="KW-0479">Metal-binding</keyword>
<dbReference type="SUPFAM" id="SSF74650">
    <property type="entry name" value="Galactose mutarotase-like"/>
    <property type="match status" value="1"/>
</dbReference>
<evidence type="ECO:0000259" key="6">
    <source>
        <dbReference type="SMART" id="SM00872"/>
    </source>
</evidence>
<feature type="region of interest" description="Disordered" evidence="5">
    <location>
        <begin position="1"/>
        <end position="39"/>
    </location>
</feature>
<dbReference type="InterPro" id="IPR011682">
    <property type="entry name" value="Glyco_hydro_38_C"/>
</dbReference>
<feature type="compositionally biased region" description="Polar residues" evidence="5">
    <location>
        <begin position="1"/>
        <end position="11"/>
    </location>
</feature>
<dbReference type="GO" id="GO:0006013">
    <property type="term" value="P:mannose metabolic process"/>
    <property type="evidence" value="ECO:0007669"/>
    <property type="project" value="InterPro"/>
</dbReference>
<dbReference type="Pfam" id="PF07748">
    <property type="entry name" value="Glyco_hydro_38C"/>
    <property type="match status" value="1"/>
</dbReference>
<evidence type="ECO:0000256" key="1">
    <source>
        <dbReference type="ARBA" id="ARBA00009792"/>
    </source>
</evidence>
<dbReference type="Proteomes" id="UP000325243">
    <property type="component" value="Unassembled WGS sequence"/>
</dbReference>
<dbReference type="GO" id="GO:0004559">
    <property type="term" value="F:alpha-mannosidase activity"/>
    <property type="evidence" value="ECO:0007669"/>
    <property type="project" value="InterPro"/>
</dbReference>
<dbReference type="AlphaFoldDB" id="A0A5S4V4Q0"/>
<evidence type="ECO:0000256" key="3">
    <source>
        <dbReference type="ARBA" id="ARBA00022801"/>
    </source>
</evidence>
<comment type="similarity">
    <text evidence="1">Belongs to the glycosyl hydrolase 38 family.</text>
</comment>
<protein>
    <submittedName>
        <fullName evidence="7">Alpha-mannosidase</fullName>
    </submittedName>
</protein>
<sequence>MSSARGWSPSVTGPREQPRDVTSPGALAAASRRNDRTVEATGWAAKTSHHWYIGWSGRQGRRASAGGRMLEVLATLPGLADKHPFHGRRLRAIRSRVYRRIVDLRAEVVRSPEPIPFADLDRSAFAPMRAGARFGRPLECAWLHITGDVPAETADPVVMLGIRGEGLVYSSDGAMLDSISTVWTQGDLPHSGGKFRPVPHADLSAGLVDLYADVAFNGFLFLGVGRGVYFGAHLAERDDDAFGLYYDYLALFVLAVSTDDSRLAADLHAALGGAYSRFAEGDTRAARARLAEELSKPSTSAFTYSAVGHGHLDMAWVWPIRETKRKAARTFLKALDSIDRYDDFIYGTSQPQQLQWTNERHPELFERLKDAVRKGRIELQGSFWVEPDTNLPSGESLIRQALVGRRFLKHEFGLGDEDLRLCWLPDTFGYSGNLPQILRGCGMDWLQTIKLSWNRVNVFPHRTFHWEGIDGSSVLVHMPPEGDYNSRAAADGLLKGMVQYPERDLGTALLVYGAGDGGGGPGEVHHELLRREGSLRGLPKVEKSPASAFFRALEQRDIPQRHSGELYLEAHQGTYTTIGHTKRHNRIAERKLHEVEALAALAGADVNAELEPLWRDVLLNQFHDILPGSSIERVNREARESYAEVEQELDRIGARLTDDLPRGDAGPSAINLTSFRRHDHVHVDGRWWSADIGPYAAAHLQPVGTFPDLSHTADAISNGLLTVRFDTSGELVSCVDSAGIEHVAGSFNRLAVYGDPYQFPWDAWDIDPGYVDTKPKVLAVTSHRTSIDGPFVIRHHEYRAAKVTVRQRIVLEAGSPIIRFETHAEWHERHRMLRAEFRPHHYGGQALCEIQFGHIARPTTERDAMEKAQFEICAHKWIATVADAGGFALLNDSKYGHRAKNGLISLNLLRAPTFPDQTADRGIHEFTYAFMPFAPGDLAAVVREAYRLNNPLLPADGVVFGSAVSADDPGVVVETVKPAEDGSGVIVRLYESLGLPTQTALRTGIPHARAVETDLIERRLGSADLAQLSFRPFEIKTILLERT</sequence>
<dbReference type="Pfam" id="PF09261">
    <property type="entry name" value="Alpha-mann_mid"/>
    <property type="match status" value="1"/>
</dbReference>